<sequence length="701" mass="75948">MAGMSMPLPFHQPQVPVQFGGPNQQIQSQSMSASSIQMPMPMQLPIGSTQVQQPVFVPGLQPHPMQPQGIMYQGQNMTFTPQMGPQIPQMGNLGISMASQYPQQQGRKFGGPRNTPVKITHPDTHEELRLDKRTDSGGMDASLSRSDSKGSSEVFFSKSSKLEQRSAFVQTTKLSGITSRTETEGTCEENIGGGGGNIENIGRGGDSLTVSDFRDKPELSRTKSTISKGKKKRKEIRKKRKEILSKADAAGVTSDLYGAYKNPEEKKGIENTESIMTSIISKQVATDAPQQVAVGREKDAPVKAEPDDWEDAADISTPKLETSDTGEQVRGVDDSDKDGHEHGVKKYSRDFLLKFSNQFAELAEDFDIMSLIAEILNASVNAAPATASVEKKVSTETEGTCEENIGGGGDSLTVSDFRDKPELSRTKGTISKGKKKRKEILSKAYTAGVTSDLYGAYKNPEEKKGIENTESIMTSIISKQVATDAPQQDAVGREKDAPVKAEPEDWEDAADISTPKLETSDTGERVRGVDDSDKDGHEHGAKKYSRDFLLKFSNQFIELAEGFDIMSLIAEILNASVNAAPATASVEKQISTETEGTCEENIGGGGDSLTVSDFRDKPELSRTKSTISKGKKKRKEILKKRKEILSKADAAGDVEKQVSNLLSSSSVASTEVSVPVVTTTEPEELLTGKKELQDFTVAGEE</sequence>
<keyword evidence="5" id="KW-1185">Reference proteome</keyword>
<gene>
    <name evidence="4" type="ORF">C1H46_045243</name>
</gene>
<organism evidence="4 5">
    <name type="scientific">Malus baccata</name>
    <name type="common">Siberian crab apple</name>
    <name type="synonym">Pyrus baccata</name>
    <dbReference type="NCBI Taxonomy" id="106549"/>
    <lineage>
        <taxon>Eukaryota</taxon>
        <taxon>Viridiplantae</taxon>
        <taxon>Streptophyta</taxon>
        <taxon>Embryophyta</taxon>
        <taxon>Tracheophyta</taxon>
        <taxon>Spermatophyta</taxon>
        <taxon>Magnoliopsida</taxon>
        <taxon>eudicotyledons</taxon>
        <taxon>Gunneridae</taxon>
        <taxon>Pentapetalae</taxon>
        <taxon>rosids</taxon>
        <taxon>fabids</taxon>
        <taxon>Rosales</taxon>
        <taxon>Rosaceae</taxon>
        <taxon>Amygdaloideae</taxon>
        <taxon>Maleae</taxon>
        <taxon>Malus</taxon>
    </lineage>
</organism>
<accession>A0A540K4S3</accession>
<evidence type="ECO:0000313" key="5">
    <source>
        <dbReference type="Proteomes" id="UP000315295"/>
    </source>
</evidence>
<feature type="compositionally biased region" description="Basic and acidic residues" evidence="3">
    <location>
        <begin position="491"/>
        <end position="503"/>
    </location>
</feature>
<proteinExistence type="predicted"/>
<evidence type="ECO:0000256" key="2">
    <source>
        <dbReference type="ARBA" id="ARBA00022917"/>
    </source>
</evidence>
<dbReference type="GO" id="GO:0003729">
    <property type="term" value="F:mRNA binding"/>
    <property type="evidence" value="ECO:0007669"/>
    <property type="project" value="TreeGrafter"/>
</dbReference>
<protein>
    <submittedName>
        <fullName evidence="4">Uncharacterized protein</fullName>
    </submittedName>
</protein>
<dbReference type="AlphaFoldDB" id="A0A540K4S3"/>
<name>A0A540K4S3_MALBA</name>
<reference evidence="4 5" key="1">
    <citation type="journal article" date="2019" name="G3 (Bethesda)">
        <title>Sequencing of a Wild Apple (Malus baccata) Genome Unravels the Differences Between Cultivated and Wild Apple Species Regarding Disease Resistance and Cold Tolerance.</title>
        <authorList>
            <person name="Chen X."/>
        </authorList>
    </citation>
    <scope>NUCLEOTIDE SEQUENCE [LARGE SCALE GENOMIC DNA]</scope>
    <source>
        <strain evidence="5">cv. Shandingzi</strain>
        <tissue evidence="4">Leaves</tissue>
    </source>
</reference>
<evidence type="ECO:0000256" key="3">
    <source>
        <dbReference type="SAM" id="MobiDB-lite"/>
    </source>
</evidence>
<dbReference type="PANTHER" id="PTHR23253:SF9">
    <property type="entry name" value="EUKARYOTIC TRANSLATION INITIATION FACTOR 4 GAMMA 2"/>
    <property type="match status" value="1"/>
</dbReference>
<feature type="compositionally biased region" description="Basic and acidic residues" evidence="3">
    <location>
        <begin position="120"/>
        <end position="135"/>
    </location>
</feature>
<keyword evidence="2" id="KW-0648">Protein biosynthesis</keyword>
<dbReference type="Proteomes" id="UP000315295">
    <property type="component" value="Unassembled WGS sequence"/>
</dbReference>
<feature type="compositionally biased region" description="Basic and acidic residues" evidence="3">
    <location>
        <begin position="518"/>
        <end position="540"/>
    </location>
</feature>
<dbReference type="GO" id="GO:0016281">
    <property type="term" value="C:eukaryotic translation initiation factor 4F complex"/>
    <property type="evidence" value="ECO:0007669"/>
    <property type="project" value="TreeGrafter"/>
</dbReference>
<evidence type="ECO:0000313" key="4">
    <source>
        <dbReference type="EMBL" id="TQD69224.1"/>
    </source>
</evidence>
<dbReference type="EMBL" id="VIEB01004390">
    <property type="protein sequence ID" value="TQD69224.1"/>
    <property type="molecule type" value="Genomic_DNA"/>
</dbReference>
<dbReference type="STRING" id="106549.A0A540K4S3"/>
<dbReference type="PANTHER" id="PTHR23253">
    <property type="entry name" value="EUKARYOTIC TRANSLATION INITIATION FACTOR 4 GAMMA"/>
    <property type="match status" value="1"/>
</dbReference>
<feature type="region of interest" description="Disordered" evidence="3">
    <location>
        <begin position="593"/>
        <end position="613"/>
    </location>
</feature>
<dbReference type="GO" id="GO:0003743">
    <property type="term" value="F:translation initiation factor activity"/>
    <property type="evidence" value="ECO:0007669"/>
    <property type="project" value="UniProtKB-KW"/>
</dbReference>
<feature type="compositionally biased region" description="Basic and acidic residues" evidence="3">
    <location>
        <begin position="330"/>
        <end position="342"/>
    </location>
</feature>
<comment type="caution">
    <text evidence="4">The sequence shown here is derived from an EMBL/GenBank/DDBJ whole genome shotgun (WGS) entry which is preliminary data.</text>
</comment>
<feature type="region of interest" description="Disordered" evidence="3">
    <location>
        <begin position="179"/>
        <end position="212"/>
    </location>
</feature>
<evidence type="ECO:0000256" key="1">
    <source>
        <dbReference type="ARBA" id="ARBA00022540"/>
    </source>
</evidence>
<feature type="region of interest" description="Disordered" evidence="3">
    <location>
        <begin position="288"/>
        <end position="342"/>
    </location>
</feature>
<feature type="region of interest" description="Disordered" evidence="3">
    <location>
        <begin position="102"/>
        <end position="153"/>
    </location>
</feature>
<keyword evidence="1" id="KW-0396">Initiation factor</keyword>
<feature type="compositionally biased region" description="Basic and acidic residues" evidence="3">
    <location>
        <begin position="295"/>
        <end position="306"/>
    </location>
</feature>
<feature type="compositionally biased region" description="Gly residues" evidence="3">
    <location>
        <begin position="191"/>
        <end position="205"/>
    </location>
</feature>
<feature type="region of interest" description="Disordered" evidence="3">
    <location>
        <begin position="394"/>
        <end position="416"/>
    </location>
</feature>
<feature type="region of interest" description="Disordered" evidence="3">
    <location>
        <begin position="483"/>
        <end position="540"/>
    </location>
</feature>